<evidence type="ECO:0000313" key="4">
    <source>
        <dbReference type="Proteomes" id="UP000510647"/>
    </source>
</evidence>
<accession>A0A7H9HR49</accession>
<protein>
    <recommendedName>
        <fullName evidence="2">GH16 domain-containing protein</fullName>
    </recommendedName>
</protein>
<dbReference type="PANTHER" id="PTHR10963:SF69">
    <property type="entry name" value="GLYCOSIDASE CRR1-RELATED"/>
    <property type="match status" value="1"/>
</dbReference>
<dbReference type="OrthoDB" id="4781at2759"/>
<evidence type="ECO:0000313" key="3">
    <source>
        <dbReference type="EMBL" id="QLQ79147.1"/>
    </source>
</evidence>
<feature type="chain" id="PRO_5028884524" description="GH16 domain-containing protein" evidence="1">
    <location>
        <begin position="21"/>
        <end position="469"/>
    </location>
</feature>
<keyword evidence="4" id="KW-1185">Reference proteome</keyword>
<dbReference type="GO" id="GO:0004553">
    <property type="term" value="F:hydrolase activity, hydrolyzing O-glycosyl compounds"/>
    <property type="evidence" value="ECO:0007669"/>
    <property type="project" value="InterPro"/>
</dbReference>
<dbReference type="PANTHER" id="PTHR10963">
    <property type="entry name" value="GLYCOSYL HYDROLASE-RELATED"/>
    <property type="match status" value="1"/>
</dbReference>
<dbReference type="EMBL" id="CP059268">
    <property type="protein sequence ID" value="QLQ79147.1"/>
    <property type="molecule type" value="Genomic_DNA"/>
</dbReference>
<gene>
    <name evidence="3" type="ORF">HG537_0B04950</name>
</gene>
<dbReference type="Gene3D" id="2.60.120.200">
    <property type="match status" value="1"/>
</dbReference>
<dbReference type="GO" id="GO:0005975">
    <property type="term" value="P:carbohydrate metabolic process"/>
    <property type="evidence" value="ECO:0007669"/>
    <property type="project" value="InterPro"/>
</dbReference>
<keyword evidence="1" id="KW-0732">Signal</keyword>
<dbReference type="InterPro" id="IPR000757">
    <property type="entry name" value="Beta-glucanase-like"/>
</dbReference>
<evidence type="ECO:0000259" key="2">
    <source>
        <dbReference type="PROSITE" id="PS51762"/>
    </source>
</evidence>
<feature type="signal peptide" evidence="1">
    <location>
        <begin position="1"/>
        <end position="20"/>
    </location>
</feature>
<dbReference type="InterPro" id="IPR013320">
    <property type="entry name" value="ConA-like_dom_sf"/>
</dbReference>
<dbReference type="CDD" id="cd02183">
    <property type="entry name" value="GH16_fungal_CRH1_transglycosylase"/>
    <property type="match status" value="1"/>
</dbReference>
<dbReference type="GO" id="GO:0031505">
    <property type="term" value="P:fungal-type cell wall organization"/>
    <property type="evidence" value="ECO:0007669"/>
    <property type="project" value="TreeGrafter"/>
</dbReference>
<dbReference type="GO" id="GO:0009277">
    <property type="term" value="C:fungal-type cell wall"/>
    <property type="evidence" value="ECO:0007669"/>
    <property type="project" value="TreeGrafter"/>
</dbReference>
<organism evidence="3 4">
    <name type="scientific">Torulaspora globosa</name>
    <dbReference type="NCBI Taxonomy" id="48254"/>
    <lineage>
        <taxon>Eukaryota</taxon>
        <taxon>Fungi</taxon>
        <taxon>Dikarya</taxon>
        <taxon>Ascomycota</taxon>
        <taxon>Saccharomycotina</taxon>
        <taxon>Saccharomycetes</taxon>
        <taxon>Saccharomycetales</taxon>
        <taxon>Saccharomycetaceae</taxon>
        <taxon>Torulaspora</taxon>
    </lineage>
</organism>
<reference evidence="3 4" key="1">
    <citation type="submission" date="2020-06" db="EMBL/GenBank/DDBJ databases">
        <title>The yeast mating-type switching endonuclease HO is a domesticated member of an unorthodox homing genetic element family.</title>
        <authorList>
            <person name="Coughlan A.Y."/>
            <person name="Lombardi L."/>
            <person name="Braun-Galleani S."/>
            <person name="Martos A.R."/>
            <person name="Galeote V."/>
            <person name="Bigey F."/>
            <person name="Dequin S."/>
            <person name="Byrne K.P."/>
            <person name="Wolfe K.H."/>
        </authorList>
    </citation>
    <scope>NUCLEOTIDE SEQUENCE [LARGE SCALE GENOMIC DNA]</scope>
    <source>
        <strain evidence="3 4">CBS2947</strain>
    </source>
</reference>
<dbReference type="CDD" id="cd06923">
    <property type="entry name" value="ChtBD1_GH16"/>
    <property type="match status" value="1"/>
</dbReference>
<dbReference type="Proteomes" id="UP000510647">
    <property type="component" value="Chromosome 2"/>
</dbReference>
<sequence>MQRIIGLIFVLNFLFAEVWAQTDFYRPLVPIKCNSVQKCPKDWPCCSPYGECGAGPICMGGCNPRFSFNETSCAPMPALVPPHNIEYSSAPLSRLDGKEDTAQLVSRGLQHFNKYLISDVQSDAKYMLENIAFTYSGPASIHPQTGDIVLSMPRGSSGCLLATTRYFLYGRSSVRMKTARSRGVISSVVIMSAVGDEIDFEFLGSDLHNVQSTYYYRGELVYNKMVEVPVFSDTNANYHDYEIDWNEHRIHWLVDGEIVRTLYKEDTWDEELEIFKYPQTPMRLEVALWPGGLASNHPGTIEWAGGLIDWDNSPDMIESGKFTALVKSMTVIPYTNKYISAINRCLQRESNIAYDYIMPPGGVFDEMSFALYCGLIPNIGKWSQSGSNIPRNPIQVARLSKVSTLVNTETDFVQNINDLASLPNGTVIYNKTQQTSLSTEIKSSSASTMVQTNPIMKLKRLVSTFCESQ</sequence>
<dbReference type="InterPro" id="IPR050546">
    <property type="entry name" value="Glycosyl_Hydrlase_16"/>
</dbReference>
<dbReference type="AlphaFoldDB" id="A0A7H9HR49"/>
<dbReference type="PROSITE" id="PS51762">
    <property type="entry name" value="GH16_2"/>
    <property type="match status" value="1"/>
</dbReference>
<dbReference type="Pfam" id="PF00722">
    <property type="entry name" value="Glyco_hydro_16"/>
    <property type="match status" value="1"/>
</dbReference>
<dbReference type="GO" id="GO:0016757">
    <property type="term" value="F:glycosyltransferase activity"/>
    <property type="evidence" value="ECO:0007669"/>
    <property type="project" value="TreeGrafter"/>
</dbReference>
<dbReference type="SUPFAM" id="SSF49899">
    <property type="entry name" value="Concanavalin A-like lectins/glucanases"/>
    <property type="match status" value="1"/>
</dbReference>
<proteinExistence type="predicted"/>
<evidence type="ECO:0000256" key="1">
    <source>
        <dbReference type="SAM" id="SignalP"/>
    </source>
</evidence>
<feature type="domain" description="GH16" evidence="2">
    <location>
        <begin position="85"/>
        <end position="319"/>
    </location>
</feature>
<name>A0A7H9HR49_9SACH</name>